<organism evidence="2 3">
    <name type="scientific">Trifolium medium</name>
    <dbReference type="NCBI Taxonomy" id="97028"/>
    <lineage>
        <taxon>Eukaryota</taxon>
        <taxon>Viridiplantae</taxon>
        <taxon>Streptophyta</taxon>
        <taxon>Embryophyta</taxon>
        <taxon>Tracheophyta</taxon>
        <taxon>Spermatophyta</taxon>
        <taxon>Magnoliopsida</taxon>
        <taxon>eudicotyledons</taxon>
        <taxon>Gunneridae</taxon>
        <taxon>Pentapetalae</taxon>
        <taxon>rosids</taxon>
        <taxon>fabids</taxon>
        <taxon>Fabales</taxon>
        <taxon>Fabaceae</taxon>
        <taxon>Papilionoideae</taxon>
        <taxon>50 kb inversion clade</taxon>
        <taxon>NPAAA clade</taxon>
        <taxon>Hologalegina</taxon>
        <taxon>IRL clade</taxon>
        <taxon>Trifolieae</taxon>
        <taxon>Trifolium</taxon>
    </lineage>
</organism>
<comment type="caution">
    <text evidence="2">The sequence shown here is derived from an EMBL/GenBank/DDBJ whole genome shotgun (WGS) entry which is preliminary data.</text>
</comment>
<evidence type="ECO:0000313" key="2">
    <source>
        <dbReference type="EMBL" id="MCI49007.1"/>
    </source>
</evidence>
<name>A0A392SKN5_9FABA</name>
<dbReference type="EMBL" id="LXQA010394542">
    <property type="protein sequence ID" value="MCI49007.1"/>
    <property type="molecule type" value="Genomic_DNA"/>
</dbReference>
<feature type="region of interest" description="Disordered" evidence="1">
    <location>
        <begin position="1"/>
        <end position="102"/>
    </location>
</feature>
<evidence type="ECO:0000313" key="3">
    <source>
        <dbReference type="Proteomes" id="UP000265520"/>
    </source>
</evidence>
<feature type="compositionally biased region" description="Basic residues" evidence="1">
    <location>
        <begin position="34"/>
        <end position="45"/>
    </location>
</feature>
<protein>
    <submittedName>
        <fullName evidence="2">Uncharacterized protein</fullName>
    </submittedName>
</protein>
<reference evidence="2 3" key="1">
    <citation type="journal article" date="2018" name="Front. Plant Sci.">
        <title>Red Clover (Trifolium pratense) and Zigzag Clover (T. medium) - A Picture of Genomic Similarities and Differences.</title>
        <authorList>
            <person name="Dluhosova J."/>
            <person name="Istvanek J."/>
            <person name="Nedelnik J."/>
            <person name="Repkova J."/>
        </authorList>
    </citation>
    <scope>NUCLEOTIDE SEQUENCE [LARGE SCALE GENOMIC DNA]</scope>
    <source>
        <strain evidence="3">cv. 10/8</strain>
        <tissue evidence="2">Leaf</tissue>
    </source>
</reference>
<keyword evidence="3" id="KW-1185">Reference proteome</keyword>
<evidence type="ECO:0000256" key="1">
    <source>
        <dbReference type="SAM" id="MobiDB-lite"/>
    </source>
</evidence>
<feature type="non-terminal residue" evidence="2">
    <location>
        <position position="102"/>
    </location>
</feature>
<dbReference type="Proteomes" id="UP000265520">
    <property type="component" value="Unassembled WGS sequence"/>
</dbReference>
<feature type="non-terminal residue" evidence="2">
    <location>
        <position position="1"/>
    </location>
</feature>
<accession>A0A392SKN5</accession>
<proteinExistence type="predicted"/>
<feature type="compositionally biased region" description="Basic and acidic residues" evidence="1">
    <location>
        <begin position="23"/>
        <end position="33"/>
    </location>
</feature>
<sequence length="102" mass="11211">EAPQTTTDPAAPEYSHKKKKKDKSSSRSEDSKSKKEKKHKKKRSSKASEGDASAEAVQPNKPSDFTPKQVVFPSNPATVQQDPHVAVPQPEPTQHFESINSC</sequence>
<dbReference type="AlphaFoldDB" id="A0A392SKN5"/>